<reference evidence="1" key="2">
    <citation type="journal article" date="2022" name="Microbiol. Resour. Announc.">
        <title>Metagenome Sequencing to Explore Phylogenomics of Terrestrial Cyanobacteria.</title>
        <authorList>
            <person name="Ward R.D."/>
            <person name="Stajich J.E."/>
            <person name="Johansen J.R."/>
            <person name="Huntemann M."/>
            <person name="Clum A."/>
            <person name="Foster B."/>
            <person name="Foster B."/>
            <person name="Roux S."/>
            <person name="Palaniappan K."/>
            <person name="Varghese N."/>
            <person name="Mukherjee S."/>
            <person name="Reddy T.B.K."/>
            <person name="Daum C."/>
            <person name="Copeland A."/>
            <person name="Chen I.A."/>
            <person name="Ivanova N.N."/>
            <person name="Kyrpides N.C."/>
            <person name="Shapiro N."/>
            <person name="Eloe-Fadrosh E.A."/>
            <person name="Pietrasiak N."/>
        </authorList>
    </citation>
    <scope>NUCLEOTIDE SEQUENCE</scope>
    <source>
        <strain evidence="1">JT2-VF2</strain>
    </source>
</reference>
<evidence type="ECO:0000313" key="1">
    <source>
        <dbReference type="EMBL" id="MBW4565994.1"/>
    </source>
</evidence>
<accession>A0A951Q557</accession>
<evidence type="ECO:0000313" key="2">
    <source>
        <dbReference type="Proteomes" id="UP000715781"/>
    </source>
</evidence>
<dbReference type="Proteomes" id="UP000715781">
    <property type="component" value="Unassembled WGS sequence"/>
</dbReference>
<sequence>MARLNNASKAAAETVAEKIAKGGKATTPQTSNVVQMPSLATDVKGNVAVNVPGLHTLTPDLIPASLPQFQQTDYRISDPLNPPENLPQATEAQFNSGMAIYEGAQRALKLTGAAFDTTREKFTVIGKQAKAIGAGIIAATEIEKVKGNFLDYQTQLEVTQQKGITFDVAQTKTVTDRNIAIHTKTDLAEKLKLAEIKSQESAAKTLLAQGKLNAFKQQLGKYLSNSK</sequence>
<protein>
    <submittedName>
        <fullName evidence="1">Uncharacterized protein</fullName>
    </submittedName>
</protein>
<name>A0A951Q557_9NOST</name>
<dbReference type="AlphaFoldDB" id="A0A951Q557"/>
<reference evidence="1" key="1">
    <citation type="submission" date="2021-05" db="EMBL/GenBank/DDBJ databases">
        <authorList>
            <person name="Pietrasiak N."/>
            <person name="Ward R."/>
            <person name="Stajich J.E."/>
            <person name="Kurbessoian T."/>
        </authorList>
    </citation>
    <scope>NUCLEOTIDE SEQUENCE</scope>
    <source>
        <strain evidence="1">JT2-VF2</strain>
    </source>
</reference>
<comment type="caution">
    <text evidence="1">The sequence shown here is derived from an EMBL/GenBank/DDBJ whole genome shotgun (WGS) entry which is preliminary data.</text>
</comment>
<dbReference type="EMBL" id="JAHHHN010000055">
    <property type="protein sequence ID" value="MBW4565994.1"/>
    <property type="molecule type" value="Genomic_DNA"/>
</dbReference>
<organism evidence="1 2">
    <name type="scientific">Mojavia pulchra JT2-VF2</name>
    <dbReference type="NCBI Taxonomy" id="287848"/>
    <lineage>
        <taxon>Bacteria</taxon>
        <taxon>Bacillati</taxon>
        <taxon>Cyanobacteriota</taxon>
        <taxon>Cyanophyceae</taxon>
        <taxon>Nostocales</taxon>
        <taxon>Nostocaceae</taxon>
    </lineage>
</organism>
<proteinExistence type="predicted"/>
<gene>
    <name evidence="1" type="ORF">KME32_33940</name>
</gene>